<evidence type="ECO:0000313" key="1">
    <source>
        <dbReference type="EMBL" id="XBV84758.1"/>
    </source>
</evidence>
<gene>
    <name evidence="1" type="ORF">ABOD76_15075</name>
</gene>
<name>A0AAU7U8F5_9DEIO</name>
<sequence length="118" mass="13522">MDVHLSEQQWQAFLAGLYERDDRLERREPGVEYPLDEKVDAYIFSGHAEALNSEDIDGDVWGTLEDLEMEAADEDSAWALIRDFYLERGCVLMHIEHDGEWIISEALARRLGLLPAGD</sequence>
<organism evidence="1">
    <name type="scientific">Deinococcus sonorensis KR-87</name>
    <dbReference type="NCBI Taxonomy" id="694439"/>
    <lineage>
        <taxon>Bacteria</taxon>
        <taxon>Thermotogati</taxon>
        <taxon>Deinococcota</taxon>
        <taxon>Deinococci</taxon>
        <taxon>Deinococcales</taxon>
        <taxon>Deinococcaceae</taxon>
        <taxon>Deinococcus</taxon>
    </lineage>
</organism>
<dbReference type="KEGG" id="dsc:ABOD76_15075"/>
<protein>
    <submittedName>
        <fullName evidence="1">Uncharacterized protein</fullName>
    </submittedName>
</protein>
<accession>A0AAU7U8F5</accession>
<dbReference type="EMBL" id="CP158299">
    <property type="protein sequence ID" value="XBV84758.1"/>
    <property type="molecule type" value="Genomic_DNA"/>
</dbReference>
<reference evidence="1" key="1">
    <citation type="submission" date="2024-06" db="EMBL/GenBank/DDBJ databases">
        <title>Draft Genome Sequence of Deinococcus sonorensis Type Strain KR-87, a Biofilm Producing Representative of the Genus Deinococcus.</title>
        <authorList>
            <person name="Boren L.S."/>
            <person name="Grosso R.A."/>
            <person name="Hugenberg-Cox A.N."/>
            <person name="Hill J.T.E."/>
            <person name="Albert C.M."/>
            <person name="Tuohy J.M."/>
        </authorList>
    </citation>
    <scope>NUCLEOTIDE SEQUENCE</scope>
    <source>
        <strain evidence="1">KR-87</strain>
    </source>
</reference>
<dbReference type="RefSeq" id="WP_350242795.1">
    <property type="nucleotide sequence ID" value="NZ_CP158299.1"/>
</dbReference>
<dbReference type="AlphaFoldDB" id="A0AAU7U8F5"/>
<proteinExistence type="predicted"/>